<protein>
    <submittedName>
        <fullName evidence="2">Uncharacterized protein</fullName>
    </submittedName>
</protein>
<comment type="caution">
    <text evidence="2">The sequence shown here is derived from an EMBL/GenBank/DDBJ whole genome shotgun (WGS) entry which is preliminary data.</text>
</comment>
<name>A0ABP8NF70_9BACT</name>
<sequence>MKKMIAAAMLMAMAVTTHAQDNDDRDAVHMPTTTERNFAMLSGYVNIRDYAYLPNKAFVKFELNNVAQYEEIKNGLDTIVAALLHDIAFYKDSLKSDGGNVWIDYAIDEKLGVKKLRFKKYPPDGDIFVNKKGDVAKLKIEQDTVRILVRHYPLVPALPDNARRREKNYQRLEHYQVYQVTFCVNSYEDVARITADKQSLWHAIDTLVATKKEGTVNRPYKFPSSSRYNPYATSTVKDKYLASFADVRFKRYPGLVTTDDGRAWNALKRADEFTMNANFGIGLMRNVLAPYAELGFELSRSNGRMFNNKYQRFRYRVYGSCYFAFEHNAADNSYKTLPNWFVNADLGDNNDLFAGVGYMVKGNGGYFTGTTVKAFMNVRLLKKGLTLSPELIFTNDFKQVFPGLTLKVF</sequence>
<dbReference type="RefSeq" id="WP_345081670.1">
    <property type="nucleotide sequence ID" value="NZ_BAABFA010000010.1"/>
</dbReference>
<evidence type="ECO:0000256" key="1">
    <source>
        <dbReference type="SAM" id="SignalP"/>
    </source>
</evidence>
<dbReference type="EMBL" id="BAABFA010000010">
    <property type="protein sequence ID" value="GAA4465341.1"/>
    <property type="molecule type" value="Genomic_DNA"/>
</dbReference>
<organism evidence="2 3">
    <name type="scientific">Nemorincola caseinilytica</name>
    <dbReference type="NCBI Taxonomy" id="2054315"/>
    <lineage>
        <taxon>Bacteria</taxon>
        <taxon>Pseudomonadati</taxon>
        <taxon>Bacteroidota</taxon>
        <taxon>Chitinophagia</taxon>
        <taxon>Chitinophagales</taxon>
        <taxon>Chitinophagaceae</taxon>
        <taxon>Nemorincola</taxon>
    </lineage>
</organism>
<gene>
    <name evidence="2" type="ORF">GCM10023093_17370</name>
</gene>
<feature type="chain" id="PRO_5047127474" evidence="1">
    <location>
        <begin position="20"/>
        <end position="409"/>
    </location>
</feature>
<accession>A0ABP8NF70</accession>
<keyword evidence="1" id="KW-0732">Signal</keyword>
<keyword evidence="3" id="KW-1185">Reference proteome</keyword>
<evidence type="ECO:0000313" key="3">
    <source>
        <dbReference type="Proteomes" id="UP001500067"/>
    </source>
</evidence>
<feature type="signal peptide" evidence="1">
    <location>
        <begin position="1"/>
        <end position="19"/>
    </location>
</feature>
<reference evidence="3" key="1">
    <citation type="journal article" date="2019" name="Int. J. Syst. Evol. Microbiol.">
        <title>The Global Catalogue of Microorganisms (GCM) 10K type strain sequencing project: providing services to taxonomists for standard genome sequencing and annotation.</title>
        <authorList>
            <consortium name="The Broad Institute Genomics Platform"/>
            <consortium name="The Broad Institute Genome Sequencing Center for Infectious Disease"/>
            <person name="Wu L."/>
            <person name="Ma J."/>
        </authorList>
    </citation>
    <scope>NUCLEOTIDE SEQUENCE [LARGE SCALE GENOMIC DNA]</scope>
    <source>
        <strain evidence="3">JCM 32105</strain>
    </source>
</reference>
<proteinExistence type="predicted"/>
<evidence type="ECO:0000313" key="2">
    <source>
        <dbReference type="EMBL" id="GAA4465341.1"/>
    </source>
</evidence>
<dbReference type="Proteomes" id="UP001500067">
    <property type="component" value="Unassembled WGS sequence"/>
</dbReference>